<dbReference type="PROSITE" id="PS51687">
    <property type="entry name" value="SAM_MT_RNA_M5U"/>
    <property type="match status" value="1"/>
</dbReference>
<evidence type="ECO:0000256" key="2">
    <source>
        <dbReference type="ARBA" id="ARBA00022679"/>
    </source>
</evidence>
<reference evidence="7 8" key="1">
    <citation type="journal article" date="2011" name="Genome Res.">
        <title>Phylogeny-wide analysis of social amoeba genomes highlights ancient origins for complex intercellular communication.</title>
        <authorList>
            <person name="Heidel A.J."/>
            <person name="Lawal H.M."/>
            <person name="Felder M."/>
            <person name="Schilde C."/>
            <person name="Helps N.R."/>
            <person name="Tunggal B."/>
            <person name="Rivero F."/>
            <person name="John U."/>
            <person name="Schleicher M."/>
            <person name="Eichinger L."/>
            <person name="Platzer M."/>
            <person name="Noegel A.A."/>
            <person name="Schaap P."/>
            <person name="Gloeckner G."/>
        </authorList>
    </citation>
    <scope>NUCLEOTIDE SEQUENCE [LARGE SCALE GENOMIC DNA]</scope>
    <source>
        <strain evidence="8">ATCC 26659 / Pp 5 / PN500</strain>
    </source>
</reference>
<feature type="region of interest" description="Disordered" evidence="6">
    <location>
        <begin position="34"/>
        <end position="59"/>
    </location>
</feature>
<evidence type="ECO:0000256" key="4">
    <source>
        <dbReference type="PROSITE-ProRule" id="PRU01024"/>
    </source>
</evidence>
<dbReference type="Gene3D" id="3.30.70.330">
    <property type="match status" value="1"/>
</dbReference>
<dbReference type="PANTHER" id="PTHR45904">
    <property type="entry name" value="TRNA (URACIL-5-)-METHYLTRANSFERASE"/>
    <property type="match status" value="1"/>
</dbReference>
<dbReference type="SUPFAM" id="SSF54928">
    <property type="entry name" value="RNA-binding domain, RBD"/>
    <property type="match status" value="1"/>
</dbReference>
<feature type="region of interest" description="Disordered" evidence="6">
    <location>
        <begin position="141"/>
        <end position="188"/>
    </location>
</feature>
<keyword evidence="1 4" id="KW-0489">Methyltransferase</keyword>
<dbReference type="EMBL" id="ADBJ01000026">
    <property type="protein sequence ID" value="EFA81041.1"/>
    <property type="molecule type" value="Genomic_DNA"/>
</dbReference>
<evidence type="ECO:0000256" key="5">
    <source>
        <dbReference type="PROSITE-ProRule" id="PRU10015"/>
    </source>
</evidence>
<dbReference type="SUPFAM" id="SSF53335">
    <property type="entry name" value="S-adenosyl-L-methionine-dependent methyltransferases"/>
    <property type="match status" value="1"/>
</dbReference>
<dbReference type="Gene3D" id="3.40.50.150">
    <property type="entry name" value="Vaccinia Virus protein VP39"/>
    <property type="match status" value="1"/>
</dbReference>
<evidence type="ECO:0000256" key="6">
    <source>
        <dbReference type="SAM" id="MobiDB-lite"/>
    </source>
</evidence>
<dbReference type="Pfam" id="PF05958">
    <property type="entry name" value="tRNA_U5-meth_tr"/>
    <property type="match status" value="1"/>
</dbReference>
<dbReference type="RefSeq" id="XP_020433159.1">
    <property type="nucleotide sequence ID" value="XM_020576747.1"/>
</dbReference>
<feature type="compositionally biased region" description="Low complexity" evidence="6">
    <location>
        <begin position="168"/>
        <end position="183"/>
    </location>
</feature>
<dbReference type="STRING" id="670386.D3BBK8"/>
<comment type="caution">
    <text evidence="4">Lacks conserved residue(s) required for the propagation of feature annotation.</text>
</comment>
<name>D3BBK8_HETP5</name>
<dbReference type="GO" id="GO:0032259">
    <property type="term" value="P:methylation"/>
    <property type="evidence" value="ECO:0007669"/>
    <property type="project" value="UniProtKB-KW"/>
</dbReference>
<feature type="binding site" evidence="4">
    <location>
        <position position="481"/>
    </location>
    <ligand>
        <name>S-adenosyl-L-methionine</name>
        <dbReference type="ChEBI" id="CHEBI:59789"/>
    </ligand>
</feature>
<feature type="compositionally biased region" description="Basic and acidic residues" evidence="6">
    <location>
        <begin position="141"/>
        <end position="154"/>
    </location>
</feature>
<proteinExistence type="inferred from homology"/>
<dbReference type="AlphaFoldDB" id="D3BBK8"/>
<dbReference type="InterPro" id="IPR045850">
    <property type="entry name" value="TRM2_met"/>
</dbReference>
<dbReference type="GO" id="GO:0008173">
    <property type="term" value="F:RNA methyltransferase activity"/>
    <property type="evidence" value="ECO:0007669"/>
    <property type="project" value="InterPro"/>
</dbReference>
<feature type="binding site" evidence="4">
    <location>
        <position position="537"/>
    </location>
    <ligand>
        <name>S-adenosyl-L-methionine</name>
        <dbReference type="ChEBI" id="CHEBI:59789"/>
    </ligand>
</feature>
<sequence length="666" mass="73872">MEEVKTDFEDRSTKKIRLEDGDAVTVAVSNDNNEDKIDKIDTTTTTDKSEDSTVTATDDSLKPKDCVATESKKVNLVVFGLPKFMDNTKFQKLLKKNDTIVVKAKKIYRETFAIVTLENAELAQSFTEKYNNMEVEGSTLEVREKQSQAERGKGANDNNNSKKRDRNGNNTNNNNNNNNNNNSGGSGLKLIEDITNPWHKLEYSVQLEKKEANVTNVLRDMTSSIRKECTSQPQWLQALKGRVVACPLEEIVPSPETSHYRNKTSYTIGRLEDGNPCVGFALGRTGNGVTVVGDPTPCLIISERSNAIRLHLQEYIRAHPRPPFDKTTHTGFWRQLNVRDFTTGQTMATVQFNHRGLSEEEITGECNQLIELFARAKGTKAEVTSLSVQLYDGVSNAAPVDLPVKIIDGPETIVEKLLGKEFHVSSNAFFQVNSKAAESLFSKVTEWAGVNERSIVLDVCCGTGTIGQCISDKARHVYGLEMAPDAVADARVNAERNGIKNIDYIVGKAEDTTDKLLQMIHQNYRDAKDGEIIGIVDPPRAGLHQNVIKSLRTLETMKKLVYVSCNQNSLIVDAARLCKSITNTMKGTPFRPVKAIAVDLFPHTEHCEVVVLFERINMADTTTKSTSSTTSTTTTKEEPITNTESTTKIETTTPSNDNPILPEKEE</sequence>
<dbReference type="GO" id="GO:0006396">
    <property type="term" value="P:RNA processing"/>
    <property type="evidence" value="ECO:0007669"/>
    <property type="project" value="InterPro"/>
</dbReference>
<dbReference type="InterPro" id="IPR010280">
    <property type="entry name" value="U5_MeTrfase_fam"/>
</dbReference>
<comment type="caution">
    <text evidence="7">The sequence shown here is derived from an EMBL/GenBank/DDBJ whole genome shotgun (WGS) entry which is preliminary data.</text>
</comment>
<dbReference type="Gene3D" id="2.40.50.1070">
    <property type="match status" value="1"/>
</dbReference>
<feature type="region of interest" description="Disordered" evidence="6">
    <location>
        <begin position="621"/>
        <end position="666"/>
    </location>
</feature>
<gene>
    <name evidence="7" type="ORF">PPL_05876</name>
</gene>
<dbReference type="InterPro" id="IPR012677">
    <property type="entry name" value="Nucleotide-bd_a/b_plait_sf"/>
</dbReference>
<evidence type="ECO:0000313" key="8">
    <source>
        <dbReference type="Proteomes" id="UP000001396"/>
    </source>
</evidence>
<dbReference type="CDD" id="cd02440">
    <property type="entry name" value="AdoMet_MTases"/>
    <property type="match status" value="1"/>
</dbReference>
<dbReference type="InParanoid" id="D3BBK8"/>
<dbReference type="InterPro" id="IPR035979">
    <property type="entry name" value="RBD_domain_sf"/>
</dbReference>
<evidence type="ECO:0000256" key="1">
    <source>
        <dbReference type="ARBA" id="ARBA00022603"/>
    </source>
</evidence>
<dbReference type="Proteomes" id="UP000001396">
    <property type="component" value="Unassembled WGS sequence"/>
</dbReference>
<keyword evidence="8" id="KW-1185">Reference proteome</keyword>
<keyword evidence="2 4" id="KW-0808">Transferase</keyword>
<dbReference type="GO" id="GO:0003723">
    <property type="term" value="F:RNA binding"/>
    <property type="evidence" value="ECO:0007669"/>
    <property type="project" value="TreeGrafter"/>
</dbReference>
<feature type="compositionally biased region" description="Low complexity" evidence="6">
    <location>
        <begin position="621"/>
        <end position="656"/>
    </location>
</feature>
<dbReference type="GeneID" id="31361360"/>
<keyword evidence="3 4" id="KW-0949">S-adenosyl-L-methionine</keyword>
<feature type="compositionally biased region" description="Basic and acidic residues" evidence="6">
    <location>
        <begin position="34"/>
        <end position="51"/>
    </location>
</feature>
<protein>
    <submittedName>
        <fullName evidence="7">Uncharacterized protein</fullName>
    </submittedName>
</protein>
<dbReference type="PROSITE" id="PS01230">
    <property type="entry name" value="TRMA_1"/>
    <property type="match status" value="1"/>
</dbReference>
<dbReference type="FunCoup" id="D3BBK8">
    <property type="interactions" value="471"/>
</dbReference>
<accession>D3BBK8</accession>
<dbReference type="InterPro" id="IPR030390">
    <property type="entry name" value="MeTrfase_TrmA_AS"/>
</dbReference>
<organism evidence="7 8">
    <name type="scientific">Heterostelium pallidum (strain ATCC 26659 / Pp 5 / PN500)</name>
    <name type="common">Cellular slime mold</name>
    <name type="synonym">Polysphondylium pallidum</name>
    <dbReference type="NCBI Taxonomy" id="670386"/>
    <lineage>
        <taxon>Eukaryota</taxon>
        <taxon>Amoebozoa</taxon>
        <taxon>Evosea</taxon>
        <taxon>Eumycetozoa</taxon>
        <taxon>Dictyostelia</taxon>
        <taxon>Acytosteliales</taxon>
        <taxon>Acytosteliaceae</taxon>
        <taxon>Heterostelium</taxon>
    </lineage>
</organism>
<feature type="active site" description="Nucleophile" evidence="4">
    <location>
        <position position="565"/>
    </location>
</feature>
<comment type="similarity">
    <text evidence="4">Belongs to the class I-like SAM-binding methyltransferase superfamily. RNA M5U methyltransferase family.</text>
</comment>
<dbReference type="InterPro" id="IPR029063">
    <property type="entry name" value="SAM-dependent_MTases_sf"/>
</dbReference>
<evidence type="ECO:0000313" key="7">
    <source>
        <dbReference type="EMBL" id="EFA81041.1"/>
    </source>
</evidence>
<dbReference type="PANTHER" id="PTHR45904:SF2">
    <property type="entry name" value="TRNA (URACIL-5-)-METHYLTRANSFERASE HOMOLOG A"/>
    <property type="match status" value="1"/>
</dbReference>
<evidence type="ECO:0000256" key="3">
    <source>
        <dbReference type="ARBA" id="ARBA00022691"/>
    </source>
</evidence>
<feature type="binding site" evidence="4">
    <location>
        <position position="431"/>
    </location>
    <ligand>
        <name>S-adenosyl-L-methionine</name>
        <dbReference type="ChEBI" id="CHEBI:59789"/>
    </ligand>
</feature>
<feature type="active site" evidence="5">
    <location>
        <position position="565"/>
    </location>
</feature>
<dbReference type="OMA" id="TPLWNMP"/>